<evidence type="ECO:0000313" key="4">
    <source>
        <dbReference type="EMBL" id="MCQ4163332.1"/>
    </source>
</evidence>
<evidence type="ECO:0000256" key="1">
    <source>
        <dbReference type="SAM" id="SignalP"/>
    </source>
</evidence>
<dbReference type="RefSeq" id="WP_255910418.1">
    <property type="nucleotide sequence ID" value="NZ_JANFQO010000001.1"/>
</dbReference>
<gene>
    <name evidence="4" type="ORF">NM961_01285</name>
</gene>
<dbReference type="Pfam" id="PF21631">
    <property type="entry name" value="A9CJY8-like_N"/>
    <property type="match status" value="1"/>
</dbReference>
<dbReference type="InterPro" id="IPR027795">
    <property type="entry name" value="CASTOR_ACT_dom"/>
</dbReference>
<name>A0ABT1QLJ6_9GAMM</name>
<feature type="domain" description="CASTOR ACT" evidence="2">
    <location>
        <begin position="62"/>
        <end position="120"/>
    </location>
</feature>
<accession>A0ABT1QLJ6</accession>
<feature type="domain" description="A9CJY8-like N-terminal" evidence="3">
    <location>
        <begin position="12"/>
        <end position="55"/>
    </location>
</feature>
<dbReference type="PIRSF" id="PIRSF008459">
    <property type="entry name" value="UCP008459"/>
    <property type="match status" value="1"/>
</dbReference>
<evidence type="ECO:0000313" key="5">
    <source>
        <dbReference type="Proteomes" id="UP001165498"/>
    </source>
</evidence>
<feature type="signal peptide" evidence="1">
    <location>
        <begin position="1"/>
        <end position="29"/>
    </location>
</feature>
<protein>
    <submittedName>
        <fullName evidence="4">ACT domain-containing protein</fullName>
    </submittedName>
</protein>
<comment type="caution">
    <text evidence="4">The sequence shown here is derived from an EMBL/GenBank/DDBJ whole genome shotgun (WGS) entry which is preliminary data.</text>
</comment>
<evidence type="ECO:0000259" key="3">
    <source>
        <dbReference type="Pfam" id="PF21631"/>
    </source>
</evidence>
<keyword evidence="1" id="KW-0732">Signal</keyword>
<dbReference type="Gene3D" id="3.30.2130.10">
    <property type="entry name" value="VC0802-like"/>
    <property type="match status" value="1"/>
</dbReference>
<feature type="chain" id="PRO_5045091757" evidence="1">
    <location>
        <begin position="30"/>
        <end position="127"/>
    </location>
</feature>
<dbReference type="InterPro" id="IPR049447">
    <property type="entry name" value="A9CJY8-like_N"/>
</dbReference>
<dbReference type="SUPFAM" id="SSF55021">
    <property type="entry name" value="ACT-like"/>
    <property type="match status" value="2"/>
</dbReference>
<dbReference type="EMBL" id="JANFQO010000001">
    <property type="protein sequence ID" value="MCQ4163332.1"/>
    <property type="molecule type" value="Genomic_DNA"/>
</dbReference>
<dbReference type="Pfam" id="PF13840">
    <property type="entry name" value="ACT_7"/>
    <property type="match status" value="1"/>
</dbReference>
<organism evidence="4 5">
    <name type="scientific">Tahibacter harae</name>
    <dbReference type="NCBI Taxonomy" id="2963937"/>
    <lineage>
        <taxon>Bacteria</taxon>
        <taxon>Pseudomonadati</taxon>
        <taxon>Pseudomonadota</taxon>
        <taxon>Gammaproteobacteria</taxon>
        <taxon>Lysobacterales</taxon>
        <taxon>Rhodanobacteraceae</taxon>
        <taxon>Tahibacter</taxon>
    </lineage>
</organism>
<evidence type="ECO:0000259" key="2">
    <source>
        <dbReference type="Pfam" id="PF13840"/>
    </source>
</evidence>
<keyword evidence="5" id="KW-1185">Reference proteome</keyword>
<proteinExistence type="predicted"/>
<reference evidence="4" key="1">
    <citation type="submission" date="2022-07" db="EMBL/GenBank/DDBJ databases">
        <title>Tahibacter sp., a new gammaproteobacterium isolated from the silt sample collected at pig farm.</title>
        <authorList>
            <person name="Chen H."/>
        </authorList>
    </citation>
    <scope>NUCLEOTIDE SEQUENCE</scope>
    <source>
        <strain evidence="4">P2K</strain>
    </source>
</reference>
<dbReference type="InterPro" id="IPR016540">
    <property type="entry name" value="UCP008459"/>
</dbReference>
<sequence>MKRPLLLRRLSGDYTVARLAAAAAIPAWADGPGFVSISRSDDELSVACLAARVPAAVRQDGPWTCFKLAGPFAFDETGIVLTVVAPLSAAGLGVFVVSSFDGDHVLVKQADSAAAIAALSAAGHSVT</sequence>
<dbReference type="InterPro" id="IPR045865">
    <property type="entry name" value="ACT-like_dom_sf"/>
</dbReference>
<dbReference type="Proteomes" id="UP001165498">
    <property type="component" value="Unassembled WGS sequence"/>
</dbReference>